<keyword evidence="3" id="KW-0645">Protease</keyword>
<dbReference type="EMBL" id="JAPDNS010000002">
    <property type="protein sequence ID" value="MCW3486268.1"/>
    <property type="molecule type" value="Genomic_DNA"/>
</dbReference>
<dbReference type="Proteomes" id="UP001207742">
    <property type="component" value="Unassembled WGS sequence"/>
</dbReference>
<keyword evidence="1" id="KW-0732">Signal</keyword>
<evidence type="ECO:0000313" key="3">
    <source>
        <dbReference type="EMBL" id="MCW3486268.1"/>
    </source>
</evidence>
<dbReference type="InterPro" id="IPR024653">
    <property type="entry name" value="Peptidase_M10/M27/M57"/>
</dbReference>
<accession>A0ABT3IQP7</accession>
<dbReference type="Pfam" id="PF14200">
    <property type="entry name" value="RicinB_lectin_2"/>
    <property type="match status" value="2"/>
</dbReference>
<evidence type="ECO:0000256" key="1">
    <source>
        <dbReference type="SAM" id="SignalP"/>
    </source>
</evidence>
<proteinExistence type="predicted"/>
<feature type="chain" id="PRO_5046311206" evidence="1">
    <location>
        <begin position="22"/>
        <end position="424"/>
    </location>
</feature>
<name>A0ABT3IQP7_9BACT</name>
<evidence type="ECO:0000313" key="4">
    <source>
        <dbReference type="Proteomes" id="UP001207742"/>
    </source>
</evidence>
<organism evidence="3 4">
    <name type="scientific">Chitinophaga nivalis</name>
    <dbReference type="NCBI Taxonomy" id="2991709"/>
    <lineage>
        <taxon>Bacteria</taxon>
        <taxon>Pseudomonadati</taxon>
        <taxon>Bacteroidota</taxon>
        <taxon>Chitinophagia</taxon>
        <taxon>Chitinophagales</taxon>
        <taxon>Chitinophagaceae</taxon>
        <taxon>Chitinophaga</taxon>
    </lineage>
</organism>
<dbReference type="SUPFAM" id="SSF50370">
    <property type="entry name" value="Ricin B-like lectins"/>
    <property type="match status" value="1"/>
</dbReference>
<keyword evidence="4" id="KW-1185">Reference proteome</keyword>
<feature type="domain" description="Ricin B lectin" evidence="2">
    <location>
        <begin position="285"/>
        <end position="422"/>
    </location>
</feature>
<gene>
    <name evidence="3" type="ORF">OL497_20365</name>
</gene>
<dbReference type="InterPro" id="IPR000772">
    <property type="entry name" value="Ricin_B_lectin"/>
</dbReference>
<dbReference type="SMART" id="SM00458">
    <property type="entry name" value="RICIN"/>
    <property type="match status" value="1"/>
</dbReference>
<dbReference type="PROSITE" id="PS50231">
    <property type="entry name" value="RICIN_B_LECTIN"/>
    <property type="match status" value="1"/>
</dbReference>
<keyword evidence="3" id="KW-0482">Metalloprotease</keyword>
<reference evidence="3 4" key="1">
    <citation type="submission" date="2022-10" db="EMBL/GenBank/DDBJ databases">
        <title>Chitinophaga nivalis PC15 sp. nov., isolated from Pyeongchang county, South Korea.</title>
        <authorList>
            <person name="Trinh H.N."/>
        </authorList>
    </citation>
    <scope>NUCLEOTIDE SEQUENCE [LARGE SCALE GENOMIC DNA]</scope>
    <source>
        <strain evidence="3 4">PC14</strain>
    </source>
</reference>
<dbReference type="RefSeq" id="WP_264733084.1">
    <property type="nucleotide sequence ID" value="NZ_JAPDNR010000001.1"/>
</dbReference>
<dbReference type="Gene3D" id="2.80.10.50">
    <property type="match status" value="3"/>
</dbReference>
<dbReference type="Gene3D" id="3.40.390.10">
    <property type="entry name" value="Collagenase (Catalytic Domain)"/>
    <property type="match status" value="1"/>
</dbReference>
<comment type="caution">
    <text evidence="3">The sequence shown here is derived from an EMBL/GenBank/DDBJ whole genome shotgun (WGS) entry which is preliminary data.</text>
</comment>
<keyword evidence="3" id="KW-0378">Hydrolase</keyword>
<dbReference type="SUPFAM" id="SSF55486">
    <property type="entry name" value="Metalloproteases ('zincins'), catalytic domain"/>
    <property type="match status" value="1"/>
</dbReference>
<sequence>MKSCLKTVLYLFLLASGLVLPACKKESQPAADTDVAIPELTLLKIKAQGYSTYDVKKTSGGYIVEGDIFLSDAELAKTAASPSPILRVAKSEQYRTNNLITGLPRTFTVSVTNLPAIYADATNAALGRFNDLALQINFRLVASGGDINIEYANLGAGVLGRSAGFPTSSGNPPSPILLNSNADALGSNPNRDYLMTVIAHEIGHTIGFRHTDYFNRNYSCGWSPSPNEGDAGVGAIYIPGTAASEDPNSWMLACIGTGVNRPFNSNDVAALKYLYGSPNIAPIANGTYKVINVKSGKALDVAGSATTDGPRIIQQTSSGSASQRWVFTYLGGSYYKMINVNSGKSTDVAGAYLHDGADLIQYTYGYALNQQWKIVANGDGTFTILSRNSNKAVEVYGGSVDDGGIIVQWTPNGGTHQRWYIQPA</sequence>
<feature type="signal peptide" evidence="1">
    <location>
        <begin position="1"/>
        <end position="21"/>
    </location>
</feature>
<dbReference type="Pfam" id="PF12388">
    <property type="entry name" value="Peptidase_M57"/>
    <property type="match status" value="1"/>
</dbReference>
<dbReference type="InterPro" id="IPR024079">
    <property type="entry name" value="MetalloPept_cat_dom_sf"/>
</dbReference>
<dbReference type="InterPro" id="IPR035992">
    <property type="entry name" value="Ricin_B-like_lectins"/>
</dbReference>
<protein>
    <submittedName>
        <fullName evidence="3">M57 family metalloprotease</fullName>
    </submittedName>
</protein>
<evidence type="ECO:0000259" key="2">
    <source>
        <dbReference type="SMART" id="SM00458"/>
    </source>
</evidence>
<dbReference type="GO" id="GO:0008237">
    <property type="term" value="F:metallopeptidase activity"/>
    <property type="evidence" value="ECO:0007669"/>
    <property type="project" value="UniProtKB-KW"/>
</dbReference>